<dbReference type="EMBL" id="RKRK01000003">
    <property type="protein sequence ID" value="RPF56676.1"/>
    <property type="molecule type" value="Genomic_DNA"/>
</dbReference>
<dbReference type="GO" id="GO:0004733">
    <property type="term" value="F:pyridoxamine phosphate oxidase activity"/>
    <property type="evidence" value="ECO:0007669"/>
    <property type="project" value="InterPro"/>
</dbReference>
<sequence length="170" mass="19903">MFINNQLKSLRLSQTSYPTLPDEYPSNPFDLFEQWLTDAVHKETEGNTLVLSTQHDGTVDSRIVLLKAIHNESLFIESRTARRKVDQLRQHNQVAVNFYWPVTGRQVRIQGIASFEYPEQINDYLDASTRDDLTVVQIKPTRYEFYQSLTEGGFKRFEYTNPTDWTIHTL</sequence>
<feature type="domain" description="Pyridoxamine 5'-phosphate oxidase N-terminal" evidence="5">
    <location>
        <begin position="45"/>
        <end position="145"/>
    </location>
</feature>
<evidence type="ECO:0000256" key="1">
    <source>
        <dbReference type="ARBA" id="ARBA00001917"/>
    </source>
</evidence>
<dbReference type="SUPFAM" id="SSF50475">
    <property type="entry name" value="FMN-binding split barrel"/>
    <property type="match status" value="1"/>
</dbReference>
<name>A0A3N5BG33_9BACL</name>
<evidence type="ECO:0000256" key="3">
    <source>
        <dbReference type="ARBA" id="ARBA00022643"/>
    </source>
</evidence>
<dbReference type="Pfam" id="PF01243">
    <property type="entry name" value="PNPOx_N"/>
    <property type="match status" value="1"/>
</dbReference>
<keyword evidence="3" id="KW-0288">FMN</keyword>
<organism evidence="6 7">
    <name type="scientific">Abyssicoccus albus</name>
    <dbReference type="NCBI Taxonomy" id="1817405"/>
    <lineage>
        <taxon>Bacteria</taxon>
        <taxon>Bacillati</taxon>
        <taxon>Bacillota</taxon>
        <taxon>Bacilli</taxon>
        <taxon>Bacillales</taxon>
        <taxon>Abyssicoccaceae</taxon>
    </lineage>
</organism>
<dbReference type="Proteomes" id="UP000277108">
    <property type="component" value="Unassembled WGS sequence"/>
</dbReference>
<dbReference type="InterPro" id="IPR012349">
    <property type="entry name" value="Split_barrel_FMN-bd"/>
</dbReference>
<evidence type="ECO:0000259" key="5">
    <source>
        <dbReference type="Pfam" id="PF01243"/>
    </source>
</evidence>
<dbReference type="GO" id="GO:0010181">
    <property type="term" value="F:FMN binding"/>
    <property type="evidence" value="ECO:0007669"/>
    <property type="project" value="InterPro"/>
</dbReference>
<dbReference type="AlphaFoldDB" id="A0A3N5BG33"/>
<evidence type="ECO:0000313" key="7">
    <source>
        <dbReference type="Proteomes" id="UP000277108"/>
    </source>
</evidence>
<dbReference type="PANTHER" id="PTHR10851">
    <property type="entry name" value="PYRIDOXINE-5-PHOSPHATE OXIDASE"/>
    <property type="match status" value="1"/>
</dbReference>
<comment type="caution">
    <text evidence="6">The sequence shown here is derived from an EMBL/GenBank/DDBJ whole genome shotgun (WGS) entry which is preliminary data.</text>
</comment>
<evidence type="ECO:0000313" key="6">
    <source>
        <dbReference type="EMBL" id="RPF56676.1"/>
    </source>
</evidence>
<evidence type="ECO:0000256" key="2">
    <source>
        <dbReference type="ARBA" id="ARBA00022630"/>
    </source>
</evidence>
<keyword evidence="7" id="KW-1185">Reference proteome</keyword>
<protein>
    <submittedName>
        <fullName evidence="6">Pyridoxamine 5'-phosphate oxidase</fullName>
    </submittedName>
</protein>
<proteinExistence type="predicted"/>
<keyword evidence="2" id="KW-0285">Flavoprotein</keyword>
<gene>
    <name evidence="6" type="ORF">EDD62_1330</name>
</gene>
<dbReference type="InterPro" id="IPR000659">
    <property type="entry name" value="Pyridox_Oxase"/>
</dbReference>
<evidence type="ECO:0000256" key="4">
    <source>
        <dbReference type="ARBA" id="ARBA00023002"/>
    </source>
</evidence>
<keyword evidence="4" id="KW-0560">Oxidoreductase</keyword>
<dbReference type="Gene3D" id="2.30.110.10">
    <property type="entry name" value="Electron Transport, Fmn-binding Protein, Chain A"/>
    <property type="match status" value="1"/>
</dbReference>
<comment type="cofactor">
    <cofactor evidence="1">
        <name>FMN</name>
        <dbReference type="ChEBI" id="CHEBI:58210"/>
    </cofactor>
</comment>
<reference evidence="6 7" key="1">
    <citation type="submission" date="2018-11" db="EMBL/GenBank/DDBJ databases">
        <title>Genomic Encyclopedia of Type Strains, Phase IV (KMG-IV): sequencing the most valuable type-strain genomes for metagenomic binning, comparative biology and taxonomic classification.</title>
        <authorList>
            <person name="Goeker M."/>
        </authorList>
    </citation>
    <scope>NUCLEOTIDE SEQUENCE [LARGE SCALE GENOMIC DNA]</scope>
    <source>
        <strain evidence="6 7">DSM 29158</strain>
    </source>
</reference>
<accession>A0A3N5BG33</accession>
<dbReference type="InterPro" id="IPR011576">
    <property type="entry name" value="Pyridox_Oxase_N"/>
</dbReference>
<dbReference type="PANTHER" id="PTHR10851:SF4">
    <property type="entry name" value="PYRIDOXAL 5'-PHOSPHATE SYNTHASE"/>
    <property type="match status" value="1"/>
</dbReference>
<dbReference type="GO" id="GO:0008615">
    <property type="term" value="P:pyridoxine biosynthetic process"/>
    <property type="evidence" value="ECO:0007669"/>
    <property type="project" value="InterPro"/>
</dbReference>
<dbReference type="RefSeq" id="WP_170152790.1">
    <property type="nucleotide sequence ID" value="NZ_RKRK01000003.1"/>
</dbReference>